<comment type="caution">
    <text evidence="1">The sequence shown here is derived from an EMBL/GenBank/DDBJ whole genome shotgun (WGS) entry which is preliminary data.</text>
</comment>
<sequence length="89" mass="10080">MDFNWLEALVIALSVYGALRGEMAYRRWQAKKNWKPQPSHTVSGIREIGRTQGAVDAIRCGHCGLMLKDFVEYDDGDKWCTACDAVEDD</sequence>
<accession>A0A0F9LDS4</accession>
<dbReference type="AlphaFoldDB" id="A0A0F9LDS4"/>
<evidence type="ECO:0000313" key="1">
    <source>
        <dbReference type="EMBL" id="KKM91633.1"/>
    </source>
</evidence>
<dbReference type="EMBL" id="LAZR01006508">
    <property type="protein sequence ID" value="KKM91633.1"/>
    <property type="molecule type" value="Genomic_DNA"/>
</dbReference>
<reference evidence="1" key="1">
    <citation type="journal article" date="2015" name="Nature">
        <title>Complex archaea that bridge the gap between prokaryotes and eukaryotes.</title>
        <authorList>
            <person name="Spang A."/>
            <person name="Saw J.H."/>
            <person name="Jorgensen S.L."/>
            <person name="Zaremba-Niedzwiedzka K."/>
            <person name="Martijn J."/>
            <person name="Lind A.E."/>
            <person name="van Eijk R."/>
            <person name="Schleper C."/>
            <person name="Guy L."/>
            <person name="Ettema T.J."/>
        </authorList>
    </citation>
    <scope>NUCLEOTIDE SEQUENCE</scope>
</reference>
<organism evidence="1">
    <name type="scientific">marine sediment metagenome</name>
    <dbReference type="NCBI Taxonomy" id="412755"/>
    <lineage>
        <taxon>unclassified sequences</taxon>
        <taxon>metagenomes</taxon>
        <taxon>ecological metagenomes</taxon>
    </lineage>
</organism>
<proteinExistence type="predicted"/>
<name>A0A0F9LDS4_9ZZZZ</name>
<protein>
    <submittedName>
        <fullName evidence="1">Uncharacterized protein</fullName>
    </submittedName>
</protein>
<gene>
    <name evidence="1" type="ORF">LCGC14_1226620</name>
</gene>